<feature type="compositionally biased region" description="Pro residues" evidence="1">
    <location>
        <begin position="40"/>
        <end position="53"/>
    </location>
</feature>
<evidence type="ECO:0000256" key="1">
    <source>
        <dbReference type="SAM" id="MobiDB-lite"/>
    </source>
</evidence>
<evidence type="ECO:0000256" key="3">
    <source>
        <dbReference type="SAM" id="SignalP"/>
    </source>
</evidence>
<name>A0A4T0FSE2_9BASI</name>
<dbReference type="CDD" id="cd00920">
    <property type="entry name" value="Cupredoxin"/>
    <property type="match status" value="1"/>
</dbReference>
<feature type="region of interest" description="Disordered" evidence="1">
    <location>
        <begin position="311"/>
        <end position="338"/>
    </location>
</feature>
<dbReference type="EMBL" id="SPNW01000012">
    <property type="protein sequence ID" value="TIA91438.1"/>
    <property type="molecule type" value="Genomic_DNA"/>
</dbReference>
<evidence type="ECO:0000313" key="5">
    <source>
        <dbReference type="Proteomes" id="UP000310189"/>
    </source>
</evidence>
<comment type="caution">
    <text evidence="4">The sequence shown here is derived from an EMBL/GenBank/DDBJ whole genome shotgun (WGS) entry which is preliminary data.</text>
</comment>
<dbReference type="AlphaFoldDB" id="A0A4T0FSE2"/>
<keyword evidence="2" id="KW-0812">Transmembrane</keyword>
<dbReference type="InterPro" id="IPR008972">
    <property type="entry name" value="Cupredoxin"/>
</dbReference>
<dbReference type="InterPro" id="IPR052953">
    <property type="entry name" value="Ser-rich/MCO-related"/>
</dbReference>
<protein>
    <recommendedName>
        <fullName evidence="6">Blue (type 1) copper domain-containing protein</fullName>
    </recommendedName>
</protein>
<dbReference type="Gene3D" id="2.60.40.420">
    <property type="entry name" value="Cupredoxins - blue copper proteins"/>
    <property type="match status" value="1"/>
</dbReference>
<evidence type="ECO:0008006" key="6">
    <source>
        <dbReference type="Google" id="ProtNLM"/>
    </source>
</evidence>
<dbReference type="PANTHER" id="PTHR34883">
    <property type="entry name" value="SERINE-RICH PROTEIN, PUTATIVE-RELATED-RELATED"/>
    <property type="match status" value="1"/>
</dbReference>
<keyword evidence="3" id="KW-0732">Signal</keyword>
<keyword evidence="2" id="KW-1133">Transmembrane helix</keyword>
<feature type="transmembrane region" description="Helical" evidence="2">
    <location>
        <begin position="423"/>
        <end position="441"/>
    </location>
</feature>
<feature type="region of interest" description="Disordered" evidence="1">
    <location>
        <begin position="36"/>
        <end position="113"/>
    </location>
</feature>
<feature type="compositionally biased region" description="Gly residues" evidence="1">
    <location>
        <begin position="75"/>
        <end position="87"/>
    </location>
</feature>
<gene>
    <name evidence="4" type="ORF">E3P99_01083</name>
</gene>
<evidence type="ECO:0000256" key="2">
    <source>
        <dbReference type="SAM" id="Phobius"/>
    </source>
</evidence>
<accession>A0A4T0FSE2</accession>
<dbReference type="Proteomes" id="UP000310189">
    <property type="component" value="Unassembled WGS sequence"/>
</dbReference>
<feature type="transmembrane region" description="Helical" evidence="2">
    <location>
        <begin position="505"/>
        <end position="527"/>
    </location>
</feature>
<feature type="chain" id="PRO_5020598028" description="Blue (type 1) copper domain-containing protein" evidence="3">
    <location>
        <begin position="19"/>
        <end position="618"/>
    </location>
</feature>
<proteinExistence type="predicted"/>
<feature type="signal peptide" evidence="3">
    <location>
        <begin position="1"/>
        <end position="18"/>
    </location>
</feature>
<organism evidence="4 5">
    <name type="scientific">Wallemia hederae</name>
    <dbReference type="NCBI Taxonomy" id="1540922"/>
    <lineage>
        <taxon>Eukaryota</taxon>
        <taxon>Fungi</taxon>
        <taxon>Dikarya</taxon>
        <taxon>Basidiomycota</taxon>
        <taxon>Wallemiomycotina</taxon>
        <taxon>Wallemiomycetes</taxon>
        <taxon>Wallemiales</taxon>
        <taxon>Wallemiaceae</taxon>
        <taxon>Wallemia</taxon>
    </lineage>
</organism>
<sequence>MQLKHFITLATAMAVASASIVPLDVAYTKRSPQYDYNPAPASPGSPPPPPSPAGPGYAQCVANCDDWNKSDENNRGGGNSYGGGYDGNGNDNDNGAGGADGMSNDKNETAPSPTTKYVVVAPSQGVLRFVPFAMQANVGDKIQFTWMANNHGVTKSSMNGVCNATMDKPFKSPVQNASATFETTVDTTQPMFYYCPVANHCASGMYGIINPPMAPANLTNVGDAMGKWEKDSKNANIMKNAGDIMKKANMTNEQLNWGNNWMDMAKNEDELTILIENIITTRLAIALNPGWAPGAQIDTGKFKPPPDMKTLAESNTGDECRRSKAGSLQLNDQKSNKEKRQMLRRKSNNAFCGLISVRTSTLIYSTSTFLTYAASAYAAFNLLTISCPQCTASPSNGHQPPSNILDSADAQARLGARVLAVSIWYAITMVVGSSFGIWGVIKENIRTLKLFRMLNAIDVMLSFLVTFVVGPVGLTSSMKDFVCDAPTKLESSHCWGIWKSTIHKFIAMTLIIIAFKVYLLGSTHIYIRQSQLKQRKLRPRPSIVLVPPPTDSATRQVAGYVVASPTAASPQKHKRSHSHSIKQASVDISDGGPIALAIKPGEGLLPSRATTYTDQYEL</sequence>
<feature type="transmembrane region" description="Helical" evidence="2">
    <location>
        <begin position="453"/>
        <end position="474"/>
    </location>
</feature>
<evidence type="ECO:0000313" key="4">
    <source>
        <dbReference type="EMBL" id="TIA91438.1"/>
    </source>
</evidence>
<dbReference type="PANTHER" id="PTHR34883:SF17">
    <property type="entry name" value="CUPREDOXIN"/>
    <property type="match status" value="1"/>
</dbReference>
<dbReference type="OrthoDB" id="2331100at2759"/>
<dbReference type="SUPFAM" id="SSF49503">
    <property type="entry name" value="Cupredoxins"/>
    <property type="match status" value="1"/>
</dbReference>
<keyword evidence="2" id="KW-0472">Membrane</keyword>
<reference evidence="4 5" key="1">
    <citation type="submission" date="2019-03" db="EMBL/GenBank/DDBJ databases">
        <title>Sequencing 23 genomes of Wallemia ichthyophaga.</title>
        <authorList>
            <person name="Gostincar C."/>
        </authorList>
    </citation>
    <scope>NUCLEOTIDE SEQUENCE [LARGE SCALE GENOMIC DNA]</scope>
    <source>
        <strain evidence="4 5">EXF-5753</strain>
    </source>
</reference>
<keyword evidence="5" id="KW-1185">Reference proteome</keyword>